<proteinExistence type="predicted"/>
<dbReference type="eggNOG" id="ENOG502T1SS">
    <property type="taxonomic scope" value="Eukaryota"/>
</dbReference>
<evidence type="ECO:0000313" key="2">
    <source>
        <dbReference type="Proteomes" id="UP000266841"/>
    </source>
</evidence>
<sequence>FCQGCILKEEMRVAELNDGKIPKWLKCMVCKEKTSFCPEAPKYHRLLIELIDKGQKREAERTMAPQPASVHQATAHPTLVYQALATPAPVYNATAPVYQATPQPQQTALAYLSHPPHPYAGKPHFRQH</sequence>
<dbReference type="Proteomes" id="UP000266841">
    <property type="component" value="Unassembled WGS sequence"/>
</dbReference>
<evidence type="ECO:0000313" key="1">
    <source>
        <dbReference type="EMBL" id="EJK55181.1"/>
    </source>
</evidence>
<dbReference type="AlphaFoldDB" id="K0S2J8"/>
<name>K0S2J8_THAOC</name>
<protein>
    <submittedName>
        <fullName evidence="1">Uncharacterized protein</fullName>
    </submittedName>
</protein>
<dbReference type="EMBL" id="AGNL01034597">
    <property type="protein sequence ID" value="EJK55181.1"/>
    <property type="molecule type" value="Genomic_DNA"/>
</dbReference>
<gene>
    <name evidence="1" type="ORF">THAOC_25112</name>
</gene>
<comment type="caution">
    <text evidence="1">The sequence shown here is derived from an EMBL/GenBank/DDBJ whole genome shotgun (WGS) entry which is preliminary data.</text>
</comment>
<reference evidence="1 2" key="1">
    <citation type="journal article" date="2012" name="Genome Biol.">
        <title>Genome and low-iron response of an oceanic diatom adapted to chronic iron limitation.</title>
        <authorList>
            <person name="Lommer M."/>
            <person name="Specht M."/>
            <person name="Roy A.S."/>
            <person name="Kraemer L."/>
            <person name="Andreson R."/>
            <person name="Gutowska M.A."/>
            <person name="Wolf J."/>
            <person name="Bergner S.V."/>
            <person name="Schilhabel M.B."/>
            <person name="Klostermeier U.C."/>
            <person name="Beiko R.G."/>
            <person name="Rosenstiel P."/>
            <person name="Hippler M."/>
            <person name="Laroche J."/>
        </authorList>
    </citation>
    <scope>NUCLEOTIDE SEQUENCE [LARGE SCALE GENOMIC DNA]</scope>
    <source>
        <strain evidence="1 2">CCMP1005</strain>
    </source>
</reference>
<accession>K0S2J8</accession>
<organism evidence="1 2">
    <name type="scientific">Thalassiosira oceanica</name>
    <name type="common">Marine diatom</name>
    <dbReference type="NCBI Taxonomy" id="159749"/>
    <lineage>
        <taxon>Eukaryota</taxon>
        <taxon>Sar</taxon>
        <taxon>Stramenopiles</taxon>
        <taxon>Ochrophyta</taxon>
        <taxon>Bacillariophyta</taxon>
        <taxon>Coscinodiscophyceae</taxon>
        <taxon>Thalassiosirophycidae</taxon>
        <taxon>Thalassiosirales</taxon>
        <taxon>Thalassiosiraceae</taxon>
        <taxon>Thalassiosira</taxon>
    </lineage>
</organism>
<feature type="non-terminal residue" evidence="1">
    <location>
        <position position="1"/>
    </location>
</feature>
<keyword evidence="2" id="KW-1185">Reference proteome</keyword>